<name>A0A4W6C3A0_LATCA</name>
<keyword evidence="2" id="KW-1185">Reference proteome</keyword>
<dbReference type="AlphaFoldDB" id="A0A4W6C3A0"/>
<reference evidence="2" key="1">
    <citation type="submission" date="2015-09" db="EMBL/GenBank/DDBJ databases">
        <authorList>
            <person name="Sai Rama Sridatta P."/>
        </authorList>
    </citation>
    <scope>NUCLEOTIDE SEQUENCE [LARGE SCALE GENOMIC DNA]</scope>
</reference>
<protein>
    <submittedName>
        <fullName evidence="1">Uncharacterized protein</fullName>
    </submittedName>
</protein>
<sequence>LLLTGFSQNGHLTQVEVNEMLGLVSHVAAKVPPNDAVPGWVIFLVKLLDIFLDVVLLQGLCGTLHGVLLHVLRHVSIFDHCLSVRHGCPGKPKHSGGFIIFTDTLAHTNTQWKRL</sequence>
<dbReference type="PANTHER" id="PTHR48424:SF3">
    <property type="entry name" value="DYNEIN LIGHT CHAIN-RELATED"/>
    <property type="match status" value="1"/>
</dbReference>
<reference evidence="1" key="2">
    <citation type="submission" date="2025-08" db="UniProtKB">
        <authorList>
            <consortium name="Ensembl"/>
        </authorList>
    </citation>
    <scope>IDENTIFICATION</scope>
</reference>
<proteinExistence type="predicted"/>
<evidence type="ECO:0000313" key="1">
    <source>
        <dbReference type="Ensembl" id="ENSLCAP00010006052.1"/>
    </source>
</evidence>
<dbReference type="InParanoid" id="A0A4W6C3A0"/>
<dbReference type="PANTHER" id="PTHR48424">
    <property type="entry name" value="DYNEIN LIGHT CHAIN-RELATED"/>
    <property type="match status" value="1"/>
</dbReference>
<organism evidence="1 2">
    <name type="scientific">Lates calcarifer</name>
    <name type="common">Barramundi</name>
    <name type="synonym">Holocentrus calcarifer</name>
    <dbReference type="NCBI Taxonomy" id="8187"/>
    <lineage>
        <taxon>Eukaryota</taxon>
        <taxon>Metazoa</taxon>
        <taxon>Chordata</taxon>
        <taxon>Craniata</taxon>
        <taxon>Vertebrata</taxon>
        <taxon>Euteleostomi</taxon>
        <taxon>Actinopterygii</taxon>
        <taxon>Neopterygii</taxon>
        <taxon>Teleostei</taxon>
        <taxon>Neoteleostei</taxon>
        <taxon>Acanthomorphata</taxon>
        <taxon>Carangaria</taxon>
        <taxon>Carangaria incertae sedis</taxon>
        <taxon>Centropomidae</taxon>
        <taxon>Lates</taxon>
    </lineage>
</organism>
<dbReference type="GeneTree" id="ENSGT00390000001618"/>
<accession>A0A4W6C3A0</accession>
<reference evidence="1" key="3">
    <citation type="submission" date="2025-09" db="UniProtKB">
        <authorList>
            <consortium name="Ensembl"/>
        </authorList>
    </citation>
    <scope>IDENTIFICATION</scope>
</reference>
<evidence type="ECO:0000313" key="2">
    <source>
        <dbReference type="Proteomes" id="UP000314980"/>
    </source>
</evidence>
<dbReference type="STRING" id="8187.ENSLCAP00010006052"/>
<dbReference type="Proteomes" id="UP000314980">
    <property type="component" value="Unassembled WGS sequence"/>
</dbReference>
<dbReference type="Ensembl" id="ENSLCAT00010006203.1">
    <property type="protein sequence ID" value="ENSLCAP00010006052.1"/>
    <property type="gene ID" value="ENSLCAG00010003009.1"/>
</dbReference>